<dbReference type="Proteomes" id="UP000198767">
    <property type="component" value="Unassembled WGS sequence"/>
</dbReference>
<keyword evidence="3" id="KW-1185">Reference proteome</keyword>
<dbReference type="OrthoDB" id="7312911at2"/>
<evidence type="ECO:0000313" key="2">
    <source>
        <dbReference type="EMBL" id="SCZ74061.1"/>
    </source>
</evidence>
<dbReference type="STRING" id="1156985.SAMN04488118_12127"/>
<dbReference type="AlphaFoldDB" id="A0A1G5RKZ7"/>
<dbReference type="Pfam" id="PF00700">
    <property type="entry name" value="Flagellin_C"/>
    <property type="match status" value="1"/>
</dbReference>
<organism evidence="2 3">
    <name type="scientific">Epibacterium ulvae</name>
    <dbReference type="NCBI Taxonomy" id="1156985"/>
    <lineage>
        <taxon>Bacteria</taxon>
        <taxon>Pseudomonadati</taxon>
        <taxon>Pseudomonadota</taxon>
        <taxon>Alphaproteobacteria</taxon>
        <taxon>Rhodobacterales</taxon>
        <taxon>Roseobacteraceae</taxon>
        <taxon>Epibacterium</taxon>
    </lineage>
</organism>
<feature type="domain" description="Flagellin C-terminal" evidence="1">
    <location>
        <begin position="258"/>
        <end position="324"/>
    </location>
</feature>
<accession>A0A1G5RKZ7</accession>
<dbReference type="InterPro" id="IPR046358">
    <property type="entry name" value="Flagellin_C"/>
</dbReference>
<name>A0A1G5RKZ7_9RHOB</name>
<dbReference type="Gene3D" id="1.20.1330.10">
    <property type="entry name" value="f41 fragment of flagellin, N-terminal domain"/>
    <property type="match status" value="1"/>
</dbReference>
<evidence type="ECO:0000259" key="1">
    <source>
        <dbReference type="Pfam" id="PF00700"/>
    </source>
</evidence>
<evidence type="ECO:0000313" key="3">
    <source>
        <dbReference type="Proteomes" id="UP000198767"/>
    </source>
</evidence>
<protein>
    <submittedName>
        <fullName evidence="2">Flagellar hook-associated protein 3 FlgL</fullName>
    </submittedName>
</protein>
<keyword evidence="2" id="KW-0969">Cilium</keyword>
<reference evidence="2 3" key="1">
    <citation type="submission" date="2016-10" db="EMBL/GenBank/DDBJ databases">
        <authorList>
            <person name="de Groot N.N."/>
        </authorList>
    </citation>
    <scope>NUCLEOTIDE SEQUENCE [LARGE SCALE GENOMIC DNA]</scope>
    <source>
        <strain evidence="2 3">U95</strain>
    </source>
</reference>
<keyword evidence="2" id="KW-0966">Cell projection</keyword>
<keyword evidence="2" id="KW-0282">Flagellum</keyword>
<sequence>MFSTSFGDLAHYSFLRTRNASLKSQMTTLSKEVVTGRTTDPTARLGGDLTYLSGVEHTLNKLDSYQTTVSEVRTFANSAQTRMEQIRDIALENRDVILGLPDQINTVNVAGVGQDAREDLDVVIGSLNGNVGGRSIFAGTGTDGPALNDADTLMTALVAEVSALVSSTDIKTAVDNWFNDPAGFDAVMYTGSPDLMAPIEISDHQAVQVSVLATDDAFKSTIKGLALAALTEEAGLSLSDTTSLSLVKMSGAELTSSNDKMIQRQADIGFMESRIESISVRNISEITSLNIAKNKMLEVDPYESQSKLEEVQTQLELLFQVTARSFDLSLQRYI</sequence>
<dbReference type="EMBL" id="FMWG01000021">
    <property type="protein sequence ID" value="SCZ74061.1"/>
    <property type="molecule type" value="Genomic_DNA"/>
</dbReference>
<dbReference type="SUPFAM" id="SSF64518">
    <property type="entry name" value="Phase 1 flagellin"/>
    <property type="match status" value="1"/>
</dbReference>
<proteinExistence type="predicted"/>
<gene>
    <name evidence="2" type="ORF">SAMN04488118_12127</name>
</gene>